<evidence type="ECO:0000256" key="1">
    <source>
        <dbReference type="ARBA" id="ARBA00022729"/>
    </source>
</evidence>
<evidence type="ECO:0000313" key="5">
    <source>
        <dbReference type="EMBL" id="GAH19325.1"/>
    </source>
</evidence>
<keyword evidence="3" id="KW-1133">Transmembrane helix</keyword>
<feature type="non-terminal residue" evidence="5">
    <location>
        <position position="1"/>
    </location>
</feature>
<dbReference type="PANTHER" id="PTHR39160">
    <property type="entry name" value="CELL WALL-BINDING PROTEIN YOCH"/>
    <property type="match status" value="1"/>
</dbReference>
<dbReference type="InterPro" id="IPR010611">
    <property type="entry name" value="3D_dom"/>
</dbReference>
<reference evidence="5" key="1">
    <citation type="journal article" date="2014" name="Front. Microbiol.">
        <title>High frequency of phylogenetically diverse reductive dehalogenase-homologous genes in deep subseafloor sedimentary metagenomes.</title>
        <authorList>
            <person name="Kawai M."/>
            <person name="Futagami T."/>
            <person name="Toyoda A."/>
            <person name="Takaki Y."/>
            <person name="Nishi S."/>
            <person name="Hori S."/>
            <person name="Arai W."/>
            <person name="Tsubouchi T."/>
            <person name="Morono Y."/>
            <person name="Uchiyama I."/>
            <person name="Ito T."/>
            <person name="Fujiyama A."/>
            <person name="Inagaki F."/>
            <person name="Takami H."/>
        </authorList>
    </citation>
    <scope>NUCLEOTIDE SEQUENCE</scope>
    <source>
        <strain evidence="5">Expedition CK06-06</strain>
    </source>
</reference>
<feature type="coiled-coil region" evidence="2">
    <location>
        <begin position="64"/>
        <end position="112"/>
    </location>
</feature>
<name>X1EG56_9ZZZZ</name>
<feature type="coiled-coil region" evidence="2">
    <location>
        <begin position="159"/>
        <end position="235"/>
    </location>
</feature>
<evidence type="ECO:0000256" key="2">
    <source>
        <dbReference type="SAM" id="Coils"/>
    </source>
</evidence>
<dbReference type="InterPro" id="IPR059180">
    <property type="entry name" value="3D_YorM"/>
</dbReference>
<keyword evidence="3" id="KW-0472">Membrane</keyword>
<feature type="domain" description="3D" evidence="4">
    <location>
        <begin position="277"/>
        <end position="334"/>
    </location>
</feature>
<dbReference type="CDD" id="cd14667">
    <property type="entry name" value="3D_containing_proteins"/>
    <property type="match status" value="1"/>
</dbReference>
<accession>X1EG56</accession>
<feature type="transmembrane region" description="Helical" evidence="3">
    <location>
        <begin position="15"/>
        <end position="40"/>
    </location>
</feature>
<dbReference type="GO" id="GO:0019867">
    <property type="term" value="C:outer membrane"/>
    <property type="evidence" value="ECO:0007669"/>
    <property type="project" value="InterPro"/>
</dbReference>
<keyword evidence="1" id="KW-0732">Signal</keyword>
<dbReference type="Gene3D" id="6.10.250.3150">
    <property type="match status" value="1"/>
</dbReference>
<proteinExistence type="predicted"/>
<dbReference type="PANTHER" id="PTHR39160:SF4">
    <property type="entry name" value="RESUSCITATION-PROMOTING FACTOR RPFB"/>
    <property type="match status" value="1"/>
</dbReference>
<keyword evidence="2" id="KW-0175">Coiled coil</keyword>
<sequence>FFEMNINRFLENIKIFKYLIFIVFISTFIAITLNPHIIFAADLERLKGEKVKLTNEQNAILYNLNNIREEIDRTKHDLLSLESKINTLENQINNLELNIKKIEIELKNTIKILNEKAIELYKRKNNSFFQAVISPKDIITFFKNMNLFGYMMKQDSEAINNYIETKEELIETKLILEEKHEELNSYRDQYNSTYNSLLIKEAEYEKNLEEIKIQVARLENNLKEIEGRIKKIQSQYPNLNIVDEYRVLSTGYCPCPICCGKYSSGYTAIGLKAGHGVIAVDPKFITLRTKILIPGYGVAIAGDTGKKIRNNHIDIGFDNHLDALRYGVRFIYIYKIDK</sequence>
<organism evidence="5">
    <name type="scientific">marine sediment metagenome</name>
    <dbReference type="NCBI Taxonomy" id="412755"/>
    <lineage>
        <taxon>unclassified sequences</taxon>
        <taxon>metagenomes</taxon>
        <taxon>ecological metagenomes</taxon>
    </lineage>
</organism>
<comment type="caution">
    <text evidence="5">The sequence shown here is derived from an EMBL/GenBank/DDBJ whole genome shotgun (WGS) entry which is preliminary data.</text>
</comment>
<gene>
    <name evidence="5" type="ORF">S03H2_01110</name>
</gene>
<evidence type="ECO:0000259" key="4">
    <source>
        <dbReference type="Pfam" id="PF06725"/>
    </source>
</evidence>
<dbReference type="AlphaFoldDB" id="X1EG56"/>
<keyword evidence="3" id="KW-0812">Transmembrane</keyword>
<dbReference type="EMBL" id="BARU01000300">
    <property type="protein sequence ID" value="GAH19325.1"/>
    <property type="molecule type" value="Genomic_DNA"/>
</dbReference>
<dbReference type="GO" id="GO:0009254">
    <property type="term" value="P:peptidoglycan turnover"/>
    <property type="evidence" value="ECO:0007669"/>
    <property type="project" value="InterPro"/>
</dbReference>
<protein>
    <recommendedName>
        <fullName evidence="4">3D domain-containing protein</fullName>
    </recommendedName>
</protein>
<dbReference type="InterPro" id="IPR051933">
    <property type="entry name" value="Resuscitation_pf_RpfB"/>
</dbReference>
<evidence type="ECO:0000256" key="3">
    <source>
        <dbReference type="SAM" id="Phobius"/>
    </source>
</evidence>
<dbReference type="Pfam" id="PF06725">
    <property type="entry name" value="3D"/>
    <property type="match status" value="1"/>
</dbReference>
<dbReference type="GO" id="GO:0004553">
    <property type="term" value="F:hydrolase activity, hydrolyzing O-glycosyl compounds"/>
    <property type="evidence" value="ECO:0007669"/>
    <property type="project" value="InterPro"/>
</dbReference>